<evidence type="ECO:0000313" key="2">
    <source>
        <dbReference type="EMBL" id="ESS60614.1"/>
    </source>
</evidence>
<comment type="caution">
    <text evidence="2">The sequence shown here is derived from an EMBL/GenBank/DDBJ whole genome shotgun (WGS) entry which is preliminary data.</text>
</comment>
<proteinExistence type="predicted"/>
<protein>
    <submittedName>
        <fullName evidence="2">Uncharacterized protein</fullName>
    </submittedName>
</protein>
<sequence>MIPAHHVDCWPTGSAANIITKIIKLPSAFVLTKYSTGSCEPETTTRQYASGGVIPIPHKIIKCSHVEDRSENKVITMSNKTVVCALIHHNTLSSVGSGLCHTTRHRCKITYTQQSEIRKNIVIQDATTTSTVSSHCGHIPRNMIHTHREPCCPVAQTIDGPSNVGPTTTTPVDIRPWSHQ</sequence>
<dbReference type="AlphaFoldDB" id="V5AZE3"/>
<evidence type="ECO:0000313" key="3">
    <source>
        <dbReference type="Proteomes" id="UP000017861"/>
    </source>
</evidence>
<name>V5AZE3_TRYCR</name>
<dbReference type="EMBL" id="AYLP01000431">
    <property type="protein sequence ID" value="ESS60614.1"/>
    <property type="molecule type" value="Genomic_DNA"/>
</dbReference>
<dbReference type="Proteomes" id="UP000017861">
    <property type="component" value="Unassembled WGS sequence"/>
</dbReference>
<evidence type="ECO:0000256" key="1">
    <source>
        <dbReference type="SAM" id="MobiDB-lite"/>
    </source>
</evidence>
<dbReference type="VEuPathDB" id="TriTrypDB:TCDM_11848"/>
<gene>
    <name evidence="2" type="ORF">TCDM_11848</name>
</gene>
<accession>V5AZE3</accession>
<feature type="region of interest" description="Disordered" evidence="1">
    <location>
        <begin position="158"/>
        <end position="180"/>
    </location>
</feature>
<reference evidence="2 3" key="1">
    <citation type="journal article" date="2014" name="Genome Announc.">
        <title>Trypanosoma cruzi Clone Dm28c Draft Genome Sequence.</title>
        <authorList>
            <person name="Grisard E.C."/>
            <person name="Teixeira S.M."/>
            <person name="de Almeida L.G."/>
            <person name="Stoco P.H."/>
            <person name="Gerber A.L."/>
            <person name="Talavera-Lopez C."/>
            <person name="Lima O.C."/>
            <person name="Andersson B."/>
            <person name="de Vasconcelos A.T."/>
        </authorList>
    </citation>
    <scope>NUCLEOTIDE SEQUENCE [LARGE SCALE GENOMIC DNA]</scope>
    <source>
        <strain evidence="2 3">Dm28c</strain>
    </source>
</reference>
<organism evidence="2 3">
    <name type="scientific">Trypanosoma cruzi Dm28c</name>
    <dbReference type="NCBI Taxonomy" id="1416333"/>
    <lineage>
        <taxon>Eukaryota</taxon>
        <taxon>Discoba</taxon>
        <taxon>Euglenozoa</taxon>
        <taxon>Kinetoplastea</taxon>
        <taxon>Metakinetoplastina</taxon>
        <taxon>Trypanosomatida</taxon>
        <taxon>Trypanosomatidae</taxon>
        <taxon>Trypanosoma</taxon>
        <taxon>Schizotrypanum</taxon>
    </lineage>
</organism>